<protein>
    <submittedName>
        <fullName evidence="1">Uncharacterized protein</fullName>
    </submittedName>
</protein>
<reference evidence="1" key="1">
    <citation type="submission" date="2018-11" db="EMBL/GenBank/DDBJ databases">
        <authorList>
            <consortium name="Pathogen Informatics"/>
        </authorList>
    </citation>
    <scope>NUCLEOTIDE SEQUENCE</scope>
</reference>
<keyword evidence="2" id="KW-1185">Reference proteome</keyword>
<accession>A0A3S5A188</accession>
<comment type="caution">
    <text evidence="1">The sequence shown here is derived from an EMBL/GenBank/DDBJ whole genome shotgun (WGS) entry which is preliminary data.</text>
</comment>
<sequence length="139" mass="15789">MKIQDLAGHDLLAIFSSESRFYMGSSGDLGMTKPNLAQISPHYCKLLRYLIGTASMLSRGRRSTVELTRVRSQLTWKYYGDGAKPILPNRGALWLLEAGMLLFFMSNGCKLGEQLECPFTVILHKRAVFTLFRLRCCYE</sequence>
<dbReference type="Proteomes" id="UP000784294">
    <property type="component" value="Unassembled WGS sequence"/>
</dbReference>
<organism evidence="1 2">
    <name type="scientific">Protopolystoma xenopodis</name>
    <dbReference type="NCBI Taxonomy" id="117903"/>
    <lineage>
        <taxon>Eukaryota</taxon>
        <taxon>Metazoa</taxon>
        <taxon>Spiralia</taxon>
        <taxon>Lophotrochozoa</taxon>
        <taxon>Platyhelminthes</taxon>
        <taxon>Monogenea</taxon>
        <taxon>Polyopisthocotylea</taxon>
        <taxon>Polystomatidea</taxon>
        <taxon>Polystomatidae</taxon>
        <taxon>Protopolystoma</taxon>
    </lineage>
</organism>
<evidence type="ECO:0000313" key="1">
    <source>
        <dbReference type="EMBL" id="VEL12189.1"/>
    </source>
</evidence>
<evidence type="ECO:0000313" key="2">
    <source>
        <dbReference type="Proteomes" id="UP000784294"/>
    </source>
</evidence>
<proteinExistence type="predicted"/>
<gene>
    <name evidence="1" type="ORF">PXEA_LOCUS5629</name>
</gene>
<dbReference type="AlphaFoldDB" id="A0A3S5A188"/>
<dbReference type="EMBL" id="CAAALY010014049">
    <property type="protein sequence ID" value="VEL12189.1"/>
    <property type="molecule type" value="Genomic_DNA"/>
</dbReference>
<name>A0A3S5A188_9PLAT</name>